<dbReference type="RefSeq" id="WP_106191791.1">
    <property type="nucleotide sequence ID" value="NZ_PVTF01000010.1"/>
</dbReference>
<evidence type="ECO:0000259" key="1">
    <source>
        <dbReference type="Pfam" id="PF01261"/>
    </source>
</evidence>
<reference evidence="2 3" key="1">
    <citation type="submission" date="2018-03" db="EMBL/GenBank/DDBJ databases">
        <title>Genomic Encyclopedia of Archaeal and Bacterial Type Strains, Phase II (KMG-II): from individual species to whole genera.</title>
        <authorList>
            <person name="Goeker M."/>
        </authorList>
    </citation>
    <scope>NUCLEOTIDE SEQUENCE [LARGE SCALE GENOMIC DNA]</scope>
    <source>
        <strain evidence="2 3">DSM 44720</strain>
    </source>
</reference>
<proteinExistence type="predicted"/>
<dbReference type="Gene3D" id="3.20.20.150">
    <property type="entry name" value="Divalent-metal-dependent TIM barrel enzymes"/>
    <property type="match status" value="1"/>
</dbReference>
<keyword evidence="2" id="KW-0413">Isomerase</keyword>
<protein>
    <submittedName>
        <fullName evidence="2">Xylose isomerase-like TIM barrel protein</fullName>
    </submittedName>
</protein>
<keyword evidence="3" id="KW-1185">Reference proteome</keyword>
<dbReference type="InterPro" id="IPR036237">
    <property type="entry name" value="Xyl_isomerase-like_sf"/>
</dbReference>
<dbReference type="OrthoDB" id="9785907at2"/>
<comment type="caution">
    <text evidence="2">The sequence shown here is derived from an EMBL/GenBank/DDBJ whole genome shotgun (WGS) entry which is preliminary data.</text>
</comment>
<organism evidence="2 3">
    <name type="scientific">Umezawaea tangerina</name>
    <dbReference type="NCBI Taxonomy" id="84725"/>
    <lineage>
        <taxon>Bacteria</taxon>
        <taxon>Bacillati</taxon>
        <taxon>Actinomycetota</taxon>
        <taxon>Actinomycetes</taxon>
        <taxon>Pseudonocardiales</taxon>
        <taxon>Pseudonocardiaceae</taxon>
        <taxon>Umezawaea</taxon>
    </lineage>
</organism>
<sequence length="383" mass="41537">MRFRHADGTTVHLAYCTNVHAAEDLAGVLAQLSRFGEPVRERLGVDRLGLGLWLARPVASELVADRAAVARLRAELRTRGLEVVTLNGFPYEGFHAPVVKQAVYLPDWTDPRRTGYTVDLARLLARLLPDDVARGSVSTLPLGWRTPWTAAHRARAAIQLDRLALELAKVDASTGRPVRVGFEPEPGCVVENTGQAVRHLADVDTDWLGVCVDTCHLAVAFEEPAKAFDLLEEAGLPVVKVQASCALHARNPRDPSTRYALASFVEPRFLHQTREGAAFGSDDLDLALGGGLPGHEPWRVHFHAPLHADPRPPLSSTRPVLRASLRELFGGATALTDHVEVETYTWQVLPDAPTGDAGLVAGLAAELGWVRGELRGLGLEEVA</sequence>
<feature type="domain" description="Xylose isomerase-like TIM barrel" evidence="1">
    <location>
        <begin position="65"/>
        <end position="237"/>
    </location>
</feature>
<evidence type="ECO:0000313" key="3">
    <source>
        <dbReference type="Proteomes" id="UP000239494"/>
    </source>
</evidence>
<dbReference type="NCBIfam" id="NF035939">
    <property type="entry name" value="TIM_EboE"/>
    <property type="match status" value="1"/>
</dbReference>
<gene>
    <name evidence="2" type="ORF">CLV43_110255</name>
</gene>
<dbReference type="InterPro" id="IPR013022">
    <property type="entry name" value="Xyl_isomerase-like_TIM-brl"/>
</dbReference>
<dbReference type="Pfam" id="PF01261">
    <property type="entry name" value="AP_endonuc_2"/>
    <property type="match status" value="1"/>
</dbReference>
<dbReference type="SUPFAM" id="SSF51658">
    <property type="entry name" value="Xylose isomerase-like"/>
    <property type="match status" value="1"/>
</dbReference>
<dbReference type="GO" id="GO:0008270">
    <property type="term" value="F:zinc ion binding"/>
    <property type="evidence" value="ECO:0007669"/>
    <property type="project" value="InterPro"/>
</dbReference>
<dbReference type="AlphaFoldDB" id="A0A2T0SVP9"/>
<evidence type="ECO:0000313" key="2">
    <source>
        <dbReference type="EMBL" id="PRY37443.1"/>
    </source>
</evidence>
<dbReference type="GO" id="GO:0016853">
    <property type="term" value="F:isomerase activity"/>
    <property type="evidence" value="ECO:0007669"/>
    <property type="project" value="UniProtKB-KW"/>
</dbReference>
<dbReference type="Proteomes" id="UP000239494">
    <property type="component" value="Unassembled WGS sequence"/>
</dbReference>
<dbReference type="EMBL" id="PVTF01000010">
    <property type="protein sequence ID" value="PRY37443.1"/>
    <property type="molecule type" value="Genomic_DNA"/>
</dbReference>
<accession>A0A2T0SVP9</accession>
<dbReference type="InterPro" id="IPR018246">
    <property type="entry name" value="AP_endonuc_F2_Zn_BS"/>
</dbReference>
<dbReference type="PROSITE" id="PS00730">
    <property type="entry name" value="AP_NUCLEASE_F2_2"/>
    <property type="match status" value="1"/>
</dbReference>
<name>A0A2T0SVP9_9PSEU</name>